<keyword evidence="2" id="KW-1185">Reference proteome</keyword>
<reference evidence="1 2" key="1">
    <citation type="journal article" date="2015" name="Genome Announc.">
        <title>Expanding the biotechnology potential of lactobacilli through comparative genomics of 213 strains and associated genera.</title>
        <authorList>
            <person name="Sun Z."/>
            <person name="Harris H.M."/>
            <person name="McCann A."/>
            <person name="Guo C."/>
            <person name="Argimon S."/>
            <person name="Zhang W."/>
            <person name="Yang X."/>
            <person name="Jeffery I.B."/>
            <person name="Cooney J.C."/>
            <person name="Kagawa T.F."/>
            <person name="Liu W."/>
            <person name="Song Y."/>
            <person name="Salvetti E."/>
            <person name="Wrobel A."/>
            <person name="Rasinkangas P."/>
            <person name="Parkhill J."/>
            <person name="Rea M.C."/>
            <person name="O'Sullivan O."/>
            <person name="Ritari J."/>
            <person name="Douillard F.P."/>
            <person name="Paul Ross R."/>
            <person name="Yang R."/>
            <person name="Briner A.E."/>
            <person name="Felis G.E."/>
            <person name="de Vos W.M."/>
            <person name="Barrangou R."/>
            <person name="Klaenhammer T.R."/>
            <person name="Caufield P.W."/>
            <person name="Cui Y."/>
            <person name="Zhang H."/>
            <person name="O'Toole P.W."/>
        </authorList>
    </citation>
    <scope>NUCLEOTIDE SEQUENCE [LARGE SCALE GENOMIC DNA]</scope>
    <source>
        <strain evidence="1 2">DSM 16982</strain>
    </source>
</reference>
<comment type="caution">
    <text evidence="1">The sequence shown here is derived from an EMBL/GenBank/DDBJ whole genome shotgun (WGS) entry which is preliminary data.</text>
</comment>
<evidence type="ECO:0008006" key="3">
    <source>
        <dbReference type="Google" id="ProtNLM"/>
    </source>
</evidence>
<sequence>MKESIVELIGNELVGLFPNVQINRENRKGGFEEPSFFVQKVDTGVKPELFNIQNRKYTYQVVYFPKVDRPNEDMESVEEILLDNFTSLKSYATIRNRDFKQSDDNTLQMTFEVWIRAHEVDNTPKQENMKFKGGIANGN</sequence>
<protein>
    <recommendedName>
        <fullName evidence="3">Phage protein</fullName>
    </recommendedName>
</protein>
<name>A0A0R1WIC0_9LACO</name>
<gene>
    <name evidence="1" type="ORF">FD31_GL002682</name>
</gene>
<dbReference type="AlphaFoldDB" id="A0A0R1WIC0"/>
<dbReference type="EMBL" id="AZFV01000009">
    <property type="protein sequence ID" value="KRM17489.1"/>
    <property type="molecule type" value="Genomic_DNA"/>
</dbReference>
<dbReference type="STRING" id="1423774.FD31_GL002682"/>
<evidence type="ECO:0000313" key="2">
    <source>
        <dbReference type="Proteomes" id="UP000051302"/>
    </source>
</evidence>
<accession>A0A0R1WIC0</accession>
<dbReference type="InterPro" id="IPR049254">
    <property type="entry name" value="Phage_tail_terminator"/>
</dbReference>
<dbReference type="PATRIC" id="fig|1423774.3.peg.2790"/>
<dbReference type="Proteomes" id="UP000051302">
    <property type="component" value="Unassembled WGS sequence"/>
</dbReference>
<proteinExistence type="predicted"/>
<dbReference type="RefSeq" id="WP_057891750.1">
    <property type="nucleotide sequence ID" value="NZ_AZFV01000009.1"/>
</dbReference>
<organism evidence="1 2">
    <name type="scientific">Companilactobacillus nantensis DSM 16982</name>
    <dbReference type="NCBI Taxonomy" id="1423774"/>
    <lineage>
        <taxon>Bacteria</taxon>
        <taxon>Bacillati</taxon>
        <taxon>Bacillota</taxon>
        <taxon>Bacilli</taxon>
        <taxon>Lactobacillales</taxon>
        <taxon>Lactobacillaceae</taxon>
        <taxon>Companilactobacillus</taxon>
    </lineage>
</organism>
<evidence type="ECO:0000313" key="1">
    <source>
        <dbReference type="EMBL" id="KRM17489.1"/>
    </source>
</evidence>
<dbReference type="Pfam" id="PF20765">
    <property type="entry name" value="Phage_tail_terminator_8"/>
    <property type="match status" value="1"/>
</dbReference>